<dbReference type="InterPro" id="IPR044621">
    <property type="entry name" value="NEDD1"/>
</dbReference>
<dbReference type="EMBL" id="MNCJ02000323">
    <property type="protein sequence ID" value="KAF5794911.1"/>
    <property type="molecule type" value="Genomic_DNA"/>
</dbReference>
<proteinExistence type="predicted"/>
<dbReference type="PANTHER" id="PTHR45096">
    <property type="entry name" value="PROTEIN NEDD1"/>
    <property type="match status" value="1"/>
</dbReference>
<evidence type="ECO:0000256" key="1">
    <source>
        <dbReference type="SAM" id="Coils"/>
    </source>
</evidence>
<dbReference type="GO" id="GO:0140496">
    <property type="term" value="F:gamma-tubulin complex binding"/>
    <property type="evidence" value="ECO:0007669"/>
    <property type="project" value="InterPro"/>
</dbReference>
<reference evidence="3" key="2">
    <citation type="submission" date="2020-06" db="EMBL/GenBank/DDBJ databases">
        <title>Helianthus annuus Genome sequencing and assembly Release 2.</title>
        <authorList>
            <person name="Gouzy J."/>
            <person name="Langlade N."/>
            <person name="Munos S."/>
        </authorList>
    </citation>
    <scope>NUCLEOTIDE SEQUENCE</scope>
    <source>
        <tissue evidence="3">Leaves</tissue>
    </source>
</reference>
<dbReference type="PANTHER" id="PTHR45096:SF1">
    <property type="entry name" value="PROTEIN NEDD1"/>
    <property type="match status" value="1"/>
</dbReference>
<accession>A0A9K3IE74</accession>
<evidence type="ECO:0000256" key="2">
    <source>
        <dbReference type="SAM" id="MobiDB-lite"/>
    </source>
</evidence>
<gene>
    <name evidence="3" type="ORF">HanXRQr2_Chr08g0333591</name>
</gene>
<dbReference type="Proteomes" id="UP000215914">
    <property type="component" value="Unassembled WGS sequence"/>
</dbReference>
<evidence type="ECO:0000313" key="3">
    <source>
        <dbReference type="EMBL" id="KAF5794911.1"/>
    </source>
</evidence>
<reference evidence="3" key="1">
    <citation type="journal article" date="2017" name="Nature">
        <title>The sunflower genome provides insights into oil metabolism, flowering and Asterid evolution.</title>
        <authorList>
            <person name="Badouin H."/>
            <person name="Gouzy J."/>
            <person name="Grassa C.J."/>
            <person name="Murat F."/>
            <person name="Staton S.E."/>
            <person name="Cottret L."/>
            <person name="Lelandais-Briere C."/>
            <person name="Owens G.L."/>
            <person name="Carrere S."/>
            <person name="Mayjonade B."/>
            <person name="Legrand L."/>
            <person name="Gill N."/>
            <person name="Kane N.C."/>
            <person name="Bowers J.E."/>
            <person name="Hubner S."/>
            <person name="Bellec A."/>
            <person name="Berard A."/>
            <person name="Berges H."/>
            <person name="Blanchet N."/>
            <person name="Boniface M.C."/>
            <person name="Brunel D."/>
            <person name="Catrice O."/>
            <person name="Chaidir N."/>
            <person name="Claudel C."/>
            <person name="Donnadieu C."/>
            <person name="Faraut T."/>
            <person name="Fievet G."/>
            <person name="Helmstetter N."/>
            <person name="King M."/>
            <person name="Knapp S.J."/>
            <person name="Lai Z."/>
            <person name="Le Paslier M.C."/>
            <person name="Lippi Y."/>
            <person name="Lorenzon L."/>
            <person name="Mandel J.R."/>
            <person name="Marage G."/>
            <person name="Marchand G."/>
            <person name="Marquand E."/>
            <person name="Bret-Mestries E."/>
            <person name="Morien E."/>
            <person name="Nambeesan S."/>
            <person name="Nguyen T."/>
            <person name="Pegot-Espagnet P."/>
            <person name="Pouilly N."/>
            <person name="Raftis F."/>
            <person name="Sallet E."/>
            <person name="Schiex T."/>
            <person name="Thomas J."/>
            <person name="Vandecasteele C."/>
            <person name="Vares D."/>
            <person name="Vear F."/>
            <person name="Vautrin S."/>
            <person name="Crespi M."/>
            <person name="Mangin B."/>
            <person name="Burke J.M."/>
            <person name="Salse J."/>
            <person name="Munos S."/>
            <person name="Vincourt P."/>
            <person name="Rieseberg L.H."/>
            <person name="Langlade N.B."/>
        </authorList>
    </citation>
    <scope>NUCLEOTIDE SEQUENCE</scope>
    <source>
        <tissue evidence="3">Leaves</tissue>
    </source>
</reference>
<feature type="compositionally biased region" description="Polar residues" evidence="2">
    <location>
        <begin position="1"/>
        <end position="20"/>
    </location>
</feature>
<keyword evidence="4" id="KW-1185">Reference proteome</keyword>
<comment type="caution">
    <text evidence="3">The sequence shown here is derived from an EMBL/GenBank/DDBJ whole genome shotgun (WGS) entry which is preliminary data.</text>
</comment>
<dbReference type="GO" id="GO:0010968">
    <property type="term" value="P:regulation of microtubule nucleation"/>
    <property type="evidence" value="ECO:0007669"/>
    <property type="project" value="InterPro"/>
</dbReference>
<evidence type="ECO:0008006" key="5">
    <source>
        <dbReference type="Google" id="ProtNLM"/>
    </source>
</evidence>
<feature type="coiled-coil region" evidence="1">
    <location>
        <begin position="77"/>
        <end position="104"/>
    </location>
</feature>
<feature type="compositionally biased region" description="Low complexity" evidence="2">
    <location>
        <begin position="21"/>
        <end position="31"/>
    </location>
</feature>
<organism evidence="3 4">
    <name type="scientific">Helianthus annuus</name>
    <name type="common">Common sunflower</name>
    <dbReference type="NCBI Taxonomy" id="4232"/>
    <lineage>
        <taxon>Eukaryota</taxon>
        <taxon>Viridiplantae</taxon>
        <taxon>Streptophyta</taxon>
        <taxon>Embryophyta</taxon>
        <taxon>Tracheophyta</taxon>
        <taxon>Spermatophyta</taxon>
        <taxon>Magnoliopsida</taxon>
        <taxon>eudicotyledons</taxon>
        <taxon>Gunneridae</taxon>
        <taxon>Pentapetalae</taxon>
        <taxon>asterids</taxon>
        <taxon>campanulids</taxon>
        <taxon>Asterales</taxon>
        <taxon>Asteraceae</taxon>
        <taxon>Asteroideae</taxon>
        <taxon>Heliantheae alliance</taxon>
        <taxon>Heliantheae</taxon>
        <taxon>Helianthus</taxon>
    </lineage>
</organism>
<keyword evidence="1" id="KW-0175">Coiled coil</keyword>
<protein>
    <recommendedName>
        <fullName evidence="5">Protein NEDD1</fullName>
    </recommendedName>
</protein>
<dbReference type="AlphaFoldDB" id="A0A9K3IE74"/>
<evidence type="ECO:0000313" key="4">
    <source>
        <dbReference type="Proteomes" id="UP000215914"/>
    </source>
</evidence>
<feature type="region of interest" description="Disordered" evidence="2">
    <location>
        <begin position="1"/>
        <end position="31"/>
    </location>
</feature>
<name>A0A9K3IE74_HELAN</name>
<sequence>MLNYQQGMDTQPQKSPLHPNSQQQQQGSSSFSLQLFQGTLDEALASFQKSIHEDVRNLHIEVLRQFHMQEVQMSNAMSSILETQAELMKEIKALRKENQELRQLL</sequence>
<dbReference type="Gramene" id="mRNA:HanXRQr2_Chr08g0333591">
    <property type="protein sequence ID" value="mRNA:HanXRQr2_Chr08g0333591"/>
    <property type="gene ID" value="HanXRQr2_Chr08g0333591"/>
</dbReference>